<dbReference type="PANTHER" id="PTHR12289">
    <property type="entry name" value="METAXIN RELATED"/>
    <property type="match status" value="1"/>
</dbReference>
<evidence type="ECO:0000259" key="1">
    <source>
        <dbReference type="Pfam" id="PF13417"/>
    </source>
</evidence>
<dbReference type="InterPro" id="IPR050931">
    <property type="entry name" value="Mito_Protein_Transport_Metaxin"/>
</dbReference>
<dbReference type="SUPFAM" id="SSF52833">
    <property type="entry name" value="Thioredoxin-like"/>
    <property type="match status" value="1"/>
</dbReference>
<dbReference type="InterPro" id="IPR009091">
    <property type="entry name" value="RCC1/BLIP-II"/>
</dbReference>
<keyword evidence="3" id="KW-1185">Reference proteome</keyword>
<dbReference type="OrthoDB" id="5370059at2759"/>
<dbReference type="Gene3D" id="3.40.30.10">
    <property type="entry name" value="Glutaredoxin"/>
    <property type="match status" value="1"/>
</dbReference>
<dbReference type="Proteomes" id="UP000654075">
    <property type="component" value="Unassembled WGS sequence"/>
</dbReference>
<evidence type="ECO:0000313" key="2">
    <source>
        <dbReference type="EMBL" id="CAE8612893.1"/>
    </source>
</evidence>
<dbReference type="Gene3D" id="1.20.1050.10">
    <property type="match status" value="1"/>
</dbReference>
<sequence>MAMARSRGRAATEDVVTWGLADAGGDSSAVAPLLAEGVVQVCGNEGAFAATKANGSVVTWGRAPSGGDSSAVAPLLAEDVVQVCGSHRALAAIKANGRVVTWGDADAGGDSSAVAPLLANSVVQVCGNDGAFAAIKGNGSVVTWGRAAYGGDSSAVAPFLAEGVVQVRRSSGAFAAIKVSGSVVTWGYASRGGDSSAVAPLLTEGVVQVCGNQRAFAAIKANGSVVSWGDADAGGDSSAVAGLLAEGVVLVCGNGDAFAAIRANGRVVTWGNADNGGDSSGVAPLLVEGVIQVCGNPYAFAAIKANGSVVTWGYALYGGNSSAVAPLLAEGVVQANGSVVTWGLAERGGDSSAVAPLLAEGIADWSHKVQNNVLAGSPYSRKVLSVLRFRRIPYRWITRGSLDDKGLQDAAGPPLLPNVIFDDGESVADSTPIIKRLELQFPDRKVHPSHAGLAFLNSLLEDYADEWHTKHMFHYRWWFKPDIIKGGRMLPMFYSHSMPDAQYRGFEKLVIERQTQRVVAVTGSNEITAPVIEESYKCLISVLNDHFSSGTRFLFGDRPSSADFALFGQLTQLALFDPTPSDLTEERAPRVVGYTMFMEDMSGMDVTDVGWDIRISSTLKAILAEAGRFYAPWMVANAAAVAQGAKEVRATLEGKLFVASSFPYQAKCLRWLREEYAALSAEACAYVDEALDGTGFRVMFEKDPSSAVDHSRL</sequence>
<accession>A0A813FJE0</accession>
<dbReference type="SUPFAM" id="SSF47616">
    <property type="entry name" value="GST C-terminal domain-like"/>
    <property type="match status" value="1"/>
</dbReference>
<dbReference type="GO" id="GO:0005737">
    <property type="term" value="C:cytoplasm"/>
    <property type="evidence" value="ECO:0007669"/>
    <property type="project" value="TreeGrafter"/>
</dbReference>
<dbReference type="AlphaFoldDB" id="A0A813FJE0"/>
<dbReference type="InterPro" id="IPR036282">
    <property type="entry name" value="Glutathione-S-Trfase_C_sf"/>
</dbReference>
<name>A0A813FJE0_POLGL</name>
<evidence type="ECO:0000313" key="3">
    <source>
        <dbReference type="Proteomes" id="UP000654075"/>
    </source>
</evidence>
<dbReference type="InterPro" id="IPR004045">
    <property type="entry name" value="Glutathione_S-Trfase_N"/>
</dbReference>
<dbReference type="Pfam" id="PF13410">
    <property type="entry name" value="GST_C_2"/>
    <property type="match status" value="1"/>
</dbReference>
<gene>
    <name evidence="2" type="ORF">PGLA1383_LOCUS30681</name>
</gene>
<feature type="domain" description="GST N-terminal" evidence="1">
    <location>
        <begin position="375"/>
        <end position="444"/>
    </location>
</feature>
<organism evidence="2 3">
    <name type="scientific">Polarella glacialis</name>
    <name type="common">Dinoflagellate</name>
    <dbReference type="NCBI Taxonomy" id="89957"/>
    <lineage>
        <taxon>Eukaryota</taxon>
        <taxon>Sar</taxon>
        <taxon>Alveolata</taxon>
        <taxon>Dinophyceae</taxon>
        <taxon>Suessiales</taxon>
        <taxon>Suessiaceae</taxon>
        <taxon>Polarella</taxon>
    </lineage>
</organism>
<reference evidence="2" key="1">
    <citation type="submission" date="2021-02" db="EMBL/GenBank/DDBJ databases">
        <authorList>
            <person name="Dougan E. K."/>
            <person name="Rhodes N."/>
            <person name="Thang M."/>
            <person name="Chan C."/>
        </authorList>
    </citation>
    <scope>NUCLEOTIDE SEQUENCE</scope>
</reference>
<dbReference type="Gene3D" id="2.130.10.30">
    <property type="entry name" value="Regulator of chromosome condensation 1/beta-lactamase-inhibitor protein II"/>
    <property type="match status" value="2"/>
</dbReference>
<proteinExistence type="predicted"/>
<dbReference type="SUPFAM" id="SSF50985">
    <property type="entry name" value="RCC1/BLIP-II"/>
    <property type="match status" value="1"/>
</dbReference>
<dbReference type="PANTHER" id="PTHR12289:SF67">
    <property type="match status" value="1"/>
</dbReference>
<comment type="caution">
    <text evidence="2">The sequence shown here is derived from an EMBL/GenBank/DDBJ whole genome shotgun (WGS) entry which is preliminary data.</text>
</comment>
<dbReference type="InterPro" id="IPR036249">
    <property type="entry name" value="Thioredoxin-like_sf"/>
</dbReference>
<protein>
    <recommendedName>
        <fullName evidence="1">GST N-terminal domain-containing protein</fullName>
    </recommendedName>
</protein>
<dbReference type="Pfam" id="PF13417">
    <property type="entry name" value="GST_N_3"/>
    <property type="match status" value="1"/>
</dbReference>
<dbReference type="EMBL" id="CAJNNV010025177">
    <property type="protein sequence ID" value="CAE8612893.1"/>
    <property type="molecule type" value="Genomic_DNA"/>
</dbReference>